<proteinExistence type="predicted"/>
<protein>
    <submittedName>
        <fullName evidence="2">Cro/Cl family transcriptional regulator</fullName>
    </submittedName>
</protein>
<dbReference type="AlphaFoldDB" id="A0A2A7AXE3"/>
<dbReference type="RefSeq" id="WP_097779748.1">
    <property type="nucleotide sequence ID" value="NZ_NMTZ01000020.1"/>
</dbReference>
<dbReference type="InterPro" id="IPR001387">
    <property type="entry name" value="Cro/C1-type_HTH"/>
</dbReference>
<gene>
    <name evidence="2" type="ORF">CGS59_09445</name>
</gene>
<dbReference type="EMBL" id="NMTZ01000020">
    <property type="protein sequence ID" value="PDX83825.1"/>
    <property type="molecule type" value="Genomic_DNA"/>
</dbReference>
<name>A0A2A7AXE3_9FIRM</name>
<evidence type="ECO:0000313" key="2">
    <source>
        <dbReference type="EMBL" id="PDX83825.1"/>
    </source>
</evidence>
<evidence type="ECO:0000259" key="1">
    <source>
        <dbReference type="Pfam" id="PF13443"/>
    </source>
</evidence>
<accession>A0A2A7AXE3</accession>
<feature type="domain" description="HTH cro/C1-type" evidence="1">
    <location>
        <begin position="1"/>
        <end position="43"/>
    </location>
</feature>
<comment type="caution">
    <text evidence="2">The sequence shown here is derived from an EMBL/GenBank/DDBJ whole genome shotgun (WGS) entry which is preliminary data.</text>
</comment>
<dbReference type="Proteomes" id="UP000220480">
    <property type="component" value="Unassembled WGS sequence"/>
</dbReference>
<evidence type="ECO:0000313" key="3">
    <source>
        <dbReference type="Proteomes" id="UP000220480"/>
    </source>
</evidence>
<dbReference type="Pfam" id="PF13443">
    <property type="entry name" value="HTH_26"/>
    <property type="match status" value="1"/>
</dbReference>
<sequence>MRRKQVTQYQLLKNGLDNKTLDTLKKNRNITLSTLEKLCQMLD</sequence>
<organism evidence="2 3">
    <name type="scientific">Faecalibacterium prausnitzii</name>
    <dbReference type="NCBI Taxonomy" id="853"/>
    <lineage>
        <taxon>Bacteria</taxon>
        <taxon>Bacillati</taxon>
        <taxon>Bacillota</taxon>
        <taxon>Clostridia</taxon>
        <taxon>Eubacteriales</taxon>
        <taxon>Oscillospiraceae</taxon>
        <taxon>Faecalibacterium</taxon>
    </lineage>
</organism>
<reference evidence="2 3" key="1">
    <citation type="journal article" date="2017" name="Front. Microbiol.">
        <title>New Insights into the Diversity of the Genus Faecalibacterium.</title>
        <authorList>
            <person name="Benevides L."/>
            <person name="Burman S."/>
            <person name="Martin R."/>
            <person name="Robert V."/>
            <person name="Thomas M."/>
            <person name="Miquel S."/>
            <person name="Chain F."/>
            <person name="Sokol H."/>
            <person name="Bermudez-Humaran L.G."/>
            <person name="Morrison M."/>
            <person name="Langella P."/>
            <person name="Azevedo V.A."/>
            <person name="Chatel J.M."/>
            <person name="Soares S."/>
        </authorList>
    </citation>
    <scope>NUCLEOTIDE SEQUENCE [LARGE SCALE GENOMIC DNA]</scope>
    <source>
        <strain evidence="2 3">CNCM I 4644</strain>
    </source>
</reference>